<dbReference type="EMBL" id="LN679143">
    <property type="protein sequence ID" value="CEL60181.1"/>
    <property type="molecule type" value="Genomic_DNA"/>
</dbReference>
<evidence type="ECO:0000313" key="1">
    <source>
        <dbReference type="EMBL" id="CEL60181.1"/>
    </source>
</evidence>
<accession>A0A0B7FQD8</accession>
<sequence length="94" mass="10730">MPAVRNNTSIANAVRDAIEALLDRATDSRTEFSNYLDKWAPVNNDQEWAPDGPIDNIYDWQHAIARCDSIYRSRAYAKFIDPTAKLDYIPIGQQ</sequence>
<evidence type="ECO:0000313" key="2">
    <source>
        <dbReference type="Proteomes" id="UP000059188"/>
    </source>
</evidence>
<proteinExistence type="predicted"/>
<dbReference type="OrthoDB" id="3265233at2759"/>
<keyword evidence="2" id="KW-1185">Reference proteome</keyword>
<reference evidence="1 2" key="1">
    <citation type="submission" date="2014-11" db="EMBL/GenBank/DDBJ databases">
        <authorList>
            <person name="Wibberg Daniel"/>
        </authorList>
    </citation>
    <scope>NUCLEOTIDE SEQUENCE [LARGE SCALE GENOMIC DNA]</scope>
    <source>
        <strain evidence="1">Rhizoctonia solani AG1-IB 7/3/14</strain>
    </source>
</reference>
<organism evidence="1 2">
    <name type="scientific">Thanatephorus cucumeris (strain AG1-IB / isolate 7/3/14)</name>
    <name type="common">Lettuce bottom rot fungus</name>
    <name type="synonym">Rhizoctonia solani</name>
    <dbReference type="NCBI Taxonomy" id="1108050"/>
    <lineage>
        <taxon>Eukaryota</taxon>
        <taxon>Fungi</taxon>
        <taxon>Dikarya</taxon>
        <taxon>Basidiomycota</taxon>
        <taxon>Agaricomycotina</taxon>
        <taxon>Agaricomycetes</taxon>
        <taxon>Cantharellales</taxon>
        <taxon>Ceratobasidiaceae</taxon>
        <taxon>Rhizoctonia</taxon>
        <taxon>Rhizoctonia solani AG-1</taxon>
    </lineage>
</organism>
<gene>
    <name evidence="1" type="ORF">RSOLAG1IB_09419</name>
</gene>
<dbReference type="Proteomes" id="UP000059188">
    <property type="component" value="Unassembled WGS sequence"/>
</dbReference>
<protein>
    <submittedName>
        <fullName evidence="1">Uncharacterized protein</fullName>
    </submittedName>
</protein>
<name>A0A0B7FQD8_THACB</name>
<dbReference type="AlphaFoldDB" id="A0A0B7FQD8"/>